<sequence>MAEKKAAQAVQLGEVTRKAIAGVEKARQAAERGELVDKRGNRMNPASIANLRPGTAIKDMEPERKREIQQAGQKASVEAQKKRRTIKEIYSDLLQQPDSVEGLEDEELAQTVQEMAQQRGKPITLYESIAVAMAAKAKAGDVKAAVFVRDSAGDKPADQMEITAETMTDADRKMLQNIQQRMQKNDAT</sequence>
<feature type="compositionally biased region" description="Basic and acidic residues" evidence="1">
    <location>
        <begin position="28"/>
        <end position="40"/>
    </location>
</feature>
<name>A0A8S5VJS2_9CAUD</name>
<accession>A0A8S5VJS2</accession>
<evidence type="ECO:0000313" key="2">
    <source>
        <dbReference type="EMBL" id="DAG89126.1"/>
    </source>
</evidence>
<reference evidence="2" key="1">
    <citation type="journal article" date="2021" name="Proc. Natl. Acad. Sci. U.S.A.">
        <title>A Catalog of Tens of Thousands of Viruses from Human Metagenomes Reveals Hidden Associations with Chronic Diseases.</title>
        <authorList>
            <person name="Tisza M.J."/>
            <person name="Buck C.B."/>
        </authorList>
    </citation>
    <scope>NUCLEOTIDE SEQUENCE</scope>
    <source>
        <strain evidence="2">CtfgE36</strain>
    </source>
</reference>
<organism evidence="2">
    <name type="scientific">Ackermannviridae sp</name>
    <dbReference type="NCBI Taxonomy" id="2831612"/>
    <lineage>
        <taxon>Viruses</taxon>
        <taxon>Duplodnaviria</taxon>
        <taxon>Heunggongvirae</taxon>
        <taxon>Uroviricota</taxon>
        <taxon>Caudoviricetes</taxon>
        <taxon>Pantevenvirales</taxon>
        <taxon>Ackermannviridae</taxon>
    </lineage>
</organism>
<protein>
    <submittedName>
        <fullName evidence="2">Uncharacterized protein</fullName>
    </submittedName>
</protein>
<proteinExistence type="predicted"/>
<feature type="region of interest" description="Disordered" evidence="1">
    <location>
        <begin position="28"/>
        <end position="56"/>
    </location>
</feature>
<evidence type="ECO:0000256" key="1">
    <source>
        <dbReference type="SAM" id="MobiDB-lite"/>
    </source>
</evidence>
<dbReference type="EMBL" id="BK035253">
    <property type="protein sequence ID" value="DAG89126.1"/>
    <property type="molecule type" value="Genomic_DNA"/>
</dbReference>